<comment type="cofactor">
    <cofactor evidence="1">
        <name>FAD</name>
        <dbReference type="ChEBI" id="CHEBI:57692"/>
    </cofactor>
</comment>
<keyword evidence="10" id="KW-1185">Reference proteome</keyword>
<dbReference type="Proteomes" id="UP000436088">
    <property type="component" value="Unassembled WGS sequence"/>
</dbReference>
<evidence type="ECO:0000256" key="1">
    <source>
        <dbReference type="ARBA" id="ARBA00001974"/>
    </source>
</evidence>
<dbReference type="InterPro" id="IPR036318">
    <property type="entry name" value="FAD-bd_PCMH-like_sf"/>
</dbReference>
<comment type="similarity">
    <text evidence="2">Belongs to the oxygen-dependent FAD-linked oxidoreductase family.</text>
</comment>
<protein>
    <recommendedName>
        <fullName evidence="3">cytokinin dehydrogenase</fullName>
        <ecNumber evidence="3">1.5.99.12</ecNumber>
    </recommendedName>
</protein>
<accession>A0A6A2WH19</accession>
<keyword evidence="5" id="KW-0274">FAD</keyword>
<name>A0A6A2WH19_HIBSY</name>
<evidence type="ECO:0000256" key="6">
    <source>
        <dbReference type="ARBA" id="ARBA00023002"/>
    </source>
</evidence>
<dbReference type="SUPFAM" id="SSF56176">
    <property type="entry name" value="FAD-binding/transporter-associated domain-like"/>
    <property type="match status" value="1"/>
</dbReference>
<dbReference type="InterPro" id="IPR050432">
    <property type="entry name" value="FAD-linked_Oxidoreductases_BP"/>
</dbReference>
<dbReference type="EMBL" id="VEPZ02001747">
    <property type="protein sequence ID" value="KAE8658173.1"/>
    <property type="molecule type" value="Genomic_DNA"/>
</dbReference>
<dbReference type="InterPro" id="IPR016167">
    <property type="entry name" value="FAD-bd_PCMH_sub1"/>
</dbReference>
<reference evidence="9" key="1">
    <citation type="submission" date="2019-09" db="EMBL/GenBank/DDBJ databases">
        <title>Draft genome information of white flower Hibiscus syriacus.</title>
        <authorList>
            <person name="Kim Y.-M."/>
        </authorList>
    </citation>
    <scope>NUCLEOTIDE SEQUENCE [LARGE SCALE GENOMIC DNA]</scope>
    <source>
        <strain evidence="9">YM2019G1</strain>
    </source>
</reference>
<dbReference type="InterPro" id="IPR016169">
    <property type="entry name" value="FAD-bd_PCMH_sub2"/>
</dbReference>
<dbReference type="Gene3D" id="3.30.465.10">
    <property type="match status" value="1"/>
</dbReference>
<evidence type="ECO:0000313" key="9">
    <source>
        <dbReference type="EMBL" id="KAE8658173.1"/>
    </source>
</evidence>
<dbReference type="InterPro" id="IPR006094">
    <property type="entry name" value="Oxid_FAD_bind_N"/>
</dbReference>
<dbReference type="PANTHER" id="PTHR13878">
    <property type="entry name" value="GULONOLACTONE OXIDASE"/>
    <property type="match status" value="1"/>
</dbReference>
<comment type="catalytic activity">
    <reaction evidence="7">
        <text>N(6)-dimethylallyladenine + A + H2O = 3-methyl-2-butenal + adenine + AH2</text>
        <dbReference type="Rhea" id="RHEA:13625"/>
        <dbReference type="ChEBI" id="CHEBI:13193"/>
        <dbReference type="ChEBI" id="CHEBI:15377"/>
        <dbReference type="ChEBI" id="CHEBI:15825"/>
        <dbReference type="ChEBI" id="CHEBI:16708"/>
        <dbReference type="ChEBI" id="CHEBI:17499"/>
        <dbReference type="ChEBI" id="CHEBI:17660"/>
        <dbReference type="EC" id="1.5.99.12"/>
    </reaction>
</comment>
<dbReference type="InterPro" id="IPR016166">
    <property type="entry name" value="FAD-bd_PCMH"/>
</dbReference>
<dbReference type="InterPro" id="IPR016164">
    <property type="entry name" value="FAD-linked_Oxase-like_C"/>
</dbReference>
<dbReference type="Pfam" id="PF01565">
    <property type="entry name" value="FAD_binding_4"/>
    <property type="match status" value="1"/>
</dbReference>
<evidence type="ECO:0000256" key="4">
    <source>
        <dbReference type="ARBA" id="ARBA00022630"/>
    </source>
</evidence>
<organism evidence="9 10">
    <name type="scientific">Hibiscus syriacus</name>
    <name type="common">Rose of Sharon</name>
    <dbReference type="NCBI Taxonomy" id="106335"/>
    <lineage>
        <taxon>Eukaryota</taxon>
        <taxon>Viridiplantae</taxon>
        <taxon>Streptophyta</taxon>
        <taxon>Embryophyta</taxon>
        <taxon>Tracheophyta</taxon>
        <taxon>Spermatophyta</taxon>
        <taxon>Magnoliopsida</taxon>
        <taxon>eudicotyledons</taxon>
        <taxon>Gunneridae</taxon>
        <taxon>Pentapetalae</taxon>
        <taxon>rosids</taxon>
        <taxon>malvids</taxon>
        <taxon>Malvales</taxon>
        <taxon>Malvaceae</taxon>
        <taxon>Malvoideae</taxon>
        <taxon>Hibiscus</taxon>
    </lineage>
</organism>
<dbReference type="Gene3D" id="3.40.462.10">
    <property type="entry name" value="FAD-linked oxidases, C-terminal domain"/>
    <property type="match status" value="1"/>
</dbReference>
<dbReference type="EC" id="1.5.99.12" evidence="3"/>
<dbReference type="GO" id="GO:0071949">
    <property type="term" value="F:FAD binding"/>
    <property type="evidence" value="ECO:0007669"/>
    <property type="project" value="InterPro"/>
</dbReference>
<dbReference type="PROSITE" id="PS51387">
    <property type="entry name" value="FAD_PCMH"/>
    <property type="match status" value="1"/>
</dbReference>
<dbReference type="GO" id="GO:0009690">
    <property type="term" value="P:cytokinin metabolic process"/>
    <property type="evidence" value="ECO:0007669"/>
    <property type="project" value="InterPro"/>
</dbReference>
<dbReference type="InterPro" id="IPR016170">
    <property type="entry name" value="Cytok_DH_C_sf"/>
</dbReference>
<dbReference type="AlphaFoldDB" id="A0A6A2WH19"/>
<evidence type="ECO:0000313" key="10">
    <source>
        <dbReference type="Proteomes" id="UP000436088"/>
    </source>
</evidence>
<comment type="caution">
    <text evidence="9">The sequence shown here is derived from an EMBL/GenBank/DDBJ whole genome shotgun (WGS) entry which is preliminary data.</text>
</comment>
<keyword evidence="4" id="KW-0285">Flavoprotein</keyword>
<dbReference type="PANTHER" id="PTHR13878:SF127">
    <property type="entry name" value="CYTOKININ DEHYDROGENASE 3"/>
    <property type="match status" value="1"/>
</dbReference>
<sequence length="524" mass="59026">MIAASPSYFTVIMLLSRLMVFIGISKNNYVLSSNLQALDIAPKLSRDPSAIASASQDYGLIVKSVPRTVLFPSSPQDIASLIKSNYDSSAPFTIAARGNSHSIRGQAMAKNGVVVDMTWLNKNSNQTGIRVSDDEKYVDVGGEQLWIDVLNVTLRSGLSPVSWTDYLYLTVGGTLSNAGISGQTFRYGPQISNVYEMDVITGKGDFVTCSPNNYSDLFYAALGGLGQFGIITRARIPLEPAPKRVKWIRMLYSDFSAFSRDQEHLISKNERADQTALNYVEGSLLLNQGSLDNFRSTFFPAQEQPKIISLITKYGIVYSLEIVKYYDDQTTATVDKDLHQLLKGLSYLPGFLFEKDVGYVEFLNRVRSEELKLRSKGIWDVPHPWLNLFIPKSRMSDFNDGVFKGIVLQRKITTGPLLLYPMNRNKWDDRTSASIPEEEIFYTVGFLLASGFDNWQAVDDQNKSVLEYCEKAGIEVKQYLPHYTTKEDWISHFGSKWNTFQQRKQQFDPKFLLSPGQSIFNNNS</sequence>
<feature type="domain" description="FAD-binding PCMH-type" evidence="8">
    <location>
        <begin position="62"/>
        <end position="241"/>
    </location>
</feature>
<evidence type="ECO:0000256" key="2">
    <source>
        <dbReference type="ARBA" id="ARBA00005466"/>
    </source>
</evidence>
<dbReference type="Pfam" id="PF09265">
    <property type="entry name" value="Cytokin-bind"/>
    <property type="match status" value="1"/>
</dbReference>
<evidence type="ECO:0000256" key="5">
    <source>
        <dbReference type="ARBA" id="ARBA00022827"/>
    </source>
</evidence>
<evidence type="ECO:0000256" key="3">
    <source>
        <dbReference type="ARBA" id="ARBA00011928"/>
    </source>
</evidence>
<dbReference type="SUPFAM" id="SSF55103">
    <property type="entry name" value="FAD-linked oxidases, C-terminal domain"/>
    <property type="match status" value="1"/>
</dbReference>
<proteinExistence type="inferred from homology"/>
<dbReference type="GO" id="GO:0019139">
    <property type="term" value="F:cytokinin dehydrogenase activity"/>
    <property type="evidence" value="ECO:0007669"/>
    <property type="project" value="UniProtKB-EC"/>
</dbReference>
<dbReference type="InterPro" id="IPR015345">
    <property type="entry name" value="Cytokinin_DH_FAD/cytokin-bd"/>
</dbReference>
<keyword evidence="6" id="KW-0560">Oxidoreductase</keyword>
<gene>
    <name evidence="9" type="ORF">F3Y22_tig00116974pilonHSYRG00083</name>
</gene>
<evidence type="ECO:0000256" key="7">
    <source>
        <dbReference type="ARBA" id="ARBA00048224"/>
    </source>
</evidence>
<dbReference type="OrthoDB" id="415825at2759"/>
<dbReference type="Gene3D" id="3.30.43.10">
    <property type="entry name" value="Uridine Diphospho-n-acetylenolpyruvylglucosamine Reductase, domain 2"/>
    <property type="match status" value="1"/>
</dbReference>
<evidence type="ECO:0000259" key="8">
    <source>
        <dbReference type="PROSITE" id="PS51387"/>
    </source>
</evidence>